<keyword evidence="4" id="KW-0255">Endonuclease</keyword>
<protein>
    <recommendedName>
        <fullName evidence="2">ribonuclease T1</fullName>
        <ecNumber evidence="2">4.6.1.24</ecNumber>
    </recommendedName>
</protein>
<accession>A0AAN7CRJ3</accession>
<dbReference type="EC" id="4.6.1.24" evidence="2"/>
<dbReference type="GO" id="GO:0046589">
    <property type="term" value="F:ribonuclease T1 activity"/>
    <property type="evidence" value="ECO:0007669"/>
    <property type="project" value="UniProtKB-EC"/>
</dbReference>
<evidence type="ECO:0000256" key="4">
    <source>
        <dbReference type="ARBA" id="ARBA00022759"/>
    </source>
</evidence>
<keyword evidence="9" id="KW-0732">Signal</keyword>
<sequence>MVRLIPALLTLVSAFTVSAAPFPAEAEGQVQARACAWTCGSVCYEQSHINAALNKGYGLQQSGDDVNNYPHRYNNYEGFDFPTAGPWYEFPILSSHSVYNGGSPGADRVIFDEDGNFDALITHTGASGNNFVACKEN</sequence>
<feature type="signal peptide" evidence="9">
    <location>
        <begin position="1"/>
        <end position="19"/>
    </location>
</feature>
<evidence type="ECO:0000256" key="9">
    <source>
        <dbReference type="SAM" id="SignalP"/>
    </source>
</evidence>
<dbReference type="PANTHER" id="PTHR42104:SF1">
    <property type="entry name" value="EXTRACELLULAR GUANYL-SPECIFIC RIBONUCLEASE RNTA (AFU_ORTHOLOGUE AFUA_4G03230)"/>
    <property type="match status" value="1"/>
</dbReference>
<keyword evidence="11" id="KW-1185">Reference proteome</keyword>
<dbReference type="CDD" id="cd00606">
    <property type="entry name" value="fungal_RNase"/>
    <property type="match status" value="1"/>
</dbReference>
<comment type="similarity">
    <text evidence="1">Belongs to the ribonuclease N1/T1 family.</text>
</comment>
<reference evidence="10" key="2">
    <citation type="submission" date="2023-05" db="EMBL/GenBank/DDBJ databases">
        <authorList>
            <consortium name="Lawrence Berkeley National Laboratory"/>
            <person name="Steindorff A."/>
            <person name="Hensen N."/>
            <person name="Bonometti L."/>
            <person name="Westerberg I."/>
            <person name="Brannstrom I.O."/>
            <person name="Guillou S."/>
            <person name="Cros-Aarteil S."/>
            <person name="Calhoun S."/>
            <person name="Haridas S."/>
            <person name="Kuo A."/>
            <person name="Mondo S."/>
            <person name="Pangilinan J."/>
            <person name="Riley R."/>
            <person name="Labutti K."/>
            <person name="Andreopoulos B."/>
            <person name="Lipzen A."/>
            <person name="Chen C."/>
            <person name="Yanf M."/>
            <person name="Daum C."/>
            <person name="Ng V."/>
            <person name="Clum A."/>
            <person name="Ohm R."/>
            <person name="Martin F."/>
            <person name="Silar P."/>
            <person name="Natvig D."/>
            <person name="Lalanne C."/>
            <person name="Gautier V."/>
            <person name="Ament-Velasquez S.L."/>
            <person name="Kruys A."/>
            <person name="Hutchinson M.I."/>
            <person name="Powell A.J."/>
            <person name="Barry K."/>
            <person name="Miller A.N."/>
            <person name="Grigoriev I.V."/>
            <person name="Debuchy R."/>
            <person name="Gladieux P."/>
            <person name="Thoren M.H."/>
            <person name="Johannesson H."/>
        </authorList>
    </citation>
    <scope>NUCLEOTIDE SEQUENCE</scope>
    <source>
        <strain evidence="10">CBS 359.72</strain>
    </source>
</reference>
<evidence type="ECO:0000256" key="3">
    <source>
        <dbReference type="ARBA" id="ARBA00022722"/>
    </source>
</evidence>
<evidence type="ECO:0000256" key="2">
    <source>
        <dbReference type="ARBA" id="ARBA00012549"/>
    </source>
</evidence>
<evidence type="ECO:0000313" key="11">
    <source>
        <dbReference type="Proteomes" id="UP001303647"/>
    </source>
</evidence>
<comment type="catalytic activity">
    <reaction evidence="8">
        <text>[RNA] containing guanosine + H2O = an [RNA fragment]-3'-guanosine-3'-phosphate + a 5'-hydroxy-ribonucleotide-3'-[RNA fragment].</text>
        <dbReference type="EC" id="4.6.1.24"/>
    </reaction>
</comment>
<evidence type="ECO:0000256" key="5">
    <source>
        <dbReference type="ARBA" id="ARBA00022801"/>
    </source>
</evidence>
<organism evidence="10 11">
    <name type="scientific">Corynascus novoguineensis</name>
    <dbReference type="NCBI Taxonomy" id="1126955"/>
    <lineage>
        <taxon>Eukaryota</taxon>
        <taxon>Fungi</taxon>
        <taxon>Dikarya</taxon>
        <taxon>Ascomycota</taxon>
        <taxon>Pezizomycotina</taxon>
        <taxon>Sordariomycetes</taxon>
        <taxon>Sordariomycetidae</taxon>
        <taxon>Sordariales</taxon>
        <taxon>Chaetomiaceae</taxon>
        <taxon>Corynascus</taxon>
    </lineage>
</organism>
<dbReference type="Proteomes" id="UP001303647">
    <property type="component" value="Unassembled WGS sequence"/>
</dbReference>
<dbReference type="SUPFAM" id="SSF53933">
    <property type="entry name" value="Microbial ribonucleases"/>
    <property type="match status" value="1"/>
</dbReference>
<gene>
    <name evidence="10" type="ORF">C7999DRAFT_33483</name>
</gene>
<dbReference type="InterPro" id="IPR016191">
    <property type="entry name" value="Ribonuclease/ribotoxin"/>
</dbReference>
<keyword evidence="5" id="KW-0378">Hydrolase</keyword>
<evidence type="ECO:0000256" key="1">
    <source>
        <dbReference type="ARBA" id="ARBA00009006"/>
    </source>
</evidence>
<keyword evidence="6" id="KW-1015">Disulfide bond</keyword>
<keyword evidence="7" id="KW-0456">Lyase</keyword>
<dbReference type="InterPro" id="IPR000026">
    <property type="entry name" value="N1-like"/>
</dbReference>
<dbReference type="EMBL" id="MU857682">
    <property type="protein sequence ID" value="KAK4246087.1"/>
    <property type="molecule type" value="Genomic_DNA"/>
</dbReference>
<feature type="chain" id="PRO_5043000261" description="ribonuclease T1" evidence="9">
    <location>
        <begin position="20"/>
        <end position="137"/>
    </location>
</feature>
<dbReference type="AlphaFoldDB" id="A0AAN7CRJ3"/>
<dbReference type="GO" id="GO:0016787">
    <property type="term" value="F:hydrolase activity"/>
    <property type="evidence" value="ECO:0007669"/>
    <property type="project" value="UniProtKB-KW"/>
</dbReference>
<evidence type="ECO:0000256" key="6">
    <source>
        <dbReference type="ARBA" id="ARBA00023157"/>
    </source>
</evidence>
<dbReference type="Gene3D" id="3.10.450.30">
    <property type="entry name" value="Microbial ribonucleases"/>
    <property type="match status" value="1"/>
</dbReference>
<reference evidence="10" key="1">
    <citation type="journal article" date="2023" name="Mol. Phylogenet. Evol.">
        <title>Genome-scale phylogeny and comparative genomics of the fungal order Sordariales.</title>
        <authorList>
            <person name="Hensen N."/>
            <person name="Bonometti L."/>
            <person name="Westerberg I."/>
            <person name="Brannstrom I.O."/>
            <person name="Guillou S."/>
            <person name="Cros-Aarteil S."/>
            <person name="Calhoun S."/>
            <person name="Haridas S."/>
            <person name="Kuo A."/>
            <person name="Mondo S."/>
            <person name="Pangilinan J."/>
            <person name="Riley R."/>
            <person name="LaButti K."/>
            <person name="Andreopoulos B."/>
            <person name="Lipzen A."/>
            <person name="Chen C."/>
            <person name="Yan M."/>
            <person name="Daum C."/>
            <person name="Ng V."/>
            <person name="Clum A."/>
            <person name="Steindorff A."/>
            <person name="Ohm R.A."/>
            <person name="Martin F."/>
            <person name="Silar P."/>
            <person name="Natvig D.O."/>
            <person name="Lalanne C."/>
            <person name="Gautier V."/>
            <person name="Ament-Velasquez S.L."/>
            <person name="Kruys A."/>
            <person name="Hutchinson M.I."/>
            <person name="Powell A.J."/>
            <person name="Barry K."/>
            <person name="Miller A.N."/>
            <person name="Grigoriev I.V."/>
            <person name="Debuchy R."/>
            <person name="Gladieux P."/>
            <person name="Hiltunen Thoren M."/>
            <person name="Johannesson H."/>
        </authorList>
    </citation>
    <scope>NUCLEOTIDE SEQUENCE</scope>
    <source>
        <strain evidence="10">CBS 359.72</strain>
    </source>
</reference>
<dbReference type="Pfam" id="PF00545">
    <property type="entry name" value="Ribonuclease"/>
    <property type="match status" value="1"/>
</dbReference>
<comment type="caution">
    <text evidence="10">The sequence shown here is derived from an EMBL/GenBank/DDBJ whole genome shotgun (WGS) entry which is preliminary data.</text>
</comment>
<dbReference type="PANTHER" id="PTHR42104">
    <property type="entry name" value="EXTRACELLULAR GUANYL-SPECIFIC RIBONUCLEASE RNTA (AFU_ORTHOLOGUE AFUA_4G03230)"/>
    <property type="match status" value="1"/>
</dbReference>
<evidence type="ECO:0000256" key="8">
    <source>
        <dbReference type="ARBA" id="ARBA00034015"/>
    </source>
</evidence>
<name>A0AAN7CRJ3_9PEZI</name>
<proteinExistence type="inferred from homology"/>
<keyword evidence="3" id="KW-0540">Nuclease</keyword>
<evidence type="ECO:0000256" key="7">
    <source>
        <dbReference type="ARBA" id="ARBA00023239"/>
    </source>
</evidence>
<evidence type="ECO:0000313" key="10">
    <source>
        <dbReference type="EMBL" id="KAK4246087.1"/>
    </source>
</evidence>
<dbReference type="GO" id="GO:0003723">
    <property type="term" value="F:RNA binding"/>
    <property type="evidence" value="ECO:0007669"/>
    <property type="project" value="InterPro"/>
</dbReference>